<dbReference type="InterPro" id="IPR022686">
    <property type="entry name" value="G2P_N"/>
</dbReference>
<dbReference type="RefSeq" id="WP_174977354.1">
    <property type="nucleotide sequence ID" value="NZ_CABPSE010000029.1"/>
</dbReference>
<evidence type="ECO:0000259" key="1">
    <source>
        <dbReference type="Pfam" id="PF05144"/>
    </source>
</evidence>
<dbReference type="Proteomes" id="UP000383971">
    <property type="component" value="Unassembled WGS sequence"/>
</dbReference>
<dbReference type="NCBIfam" id="TIGR01629">
    <property type="entry name" value="rep_II_X"/>
    <property type="match status" value="1"/>
</dbReference>
<evidence type="ECO:0000313" key="2">
    <source>
        <dbReference type="EMBL" id="VVE55069.1"/>
    </source>
</evidence>
<name>A0A5E4Z1Q3_9BURK</name>
<evidence type="ECO:0000313" key="3">
    <source>
        <dbReference type="Proteomes" id="UP000383971"/>
    </source>
</evidence>
<dbReference type="InterPro" id="IPR006516">
    <property type="entry name" value="G2P"/>
</dbReference>
<dbReference type="AlphaFoldDB" id="A0A5E4Z1Q3"/>
<protein>
    <recommendedName>
        <fullName evidence="1">Replication-associated protein G2P N-terminal domain-containing protein</fullName>
    </recommendedName>
</protein>
<sequence>MIDLVDVTFSFRHKPFGNERIKVVEKAGQKTPESKRFSATVSLHPNGVPITVTSLENGAAIKICTTPLTPLQGHNVFGSNNVCMLCSTLICAVLDALQFEYTERQRAAWRAGKFTLEALDITYRFGLPEGVRLKRILEHIRLTLPWEFRPAVSSQGIGIRFQVPRRNAAFLLYDKAQKLADQRTRSLKYLQAVVGEDDAGKIWESLNVAASNSVRVEVKLDKKYLTQHKLNHGSAWTVEKVREVFWEEMAHLRLESHVPLRQLRDKIDGVGKHLRYILELWAREADLRAICPASTFDRHRRAIRAATGIDILLNRPMIESLPLAEIFSQANMRSDFPKWTGRYPACAFRARARRFM</sequence>
<dbReference type="Pfam" id="PF05144">
    <property type="entry name" value="Phage_CRI"/>
    <property type="match status" value="1"/>
</dbReference>
<keyword evidence="3" id="KW-1185">Reference proteome</keyword>
<accession>A0A5E4Z1Q3</accession>
<proteinExistence type="predicted"/>
<organism evidence="2 3">
    <name type="scientific">Pandoraea communis</name>
    <dbReference type="NCBI Taxonomy" id="2508297"/>
    <lineage>
        <taxon>Bacteria</taxon>
        <taxon>Pseudomonadati</taxon>
        <taxon>Pseudomonadota</taxon>
        <taxon>Betaproteobacteria</taxon>
        <taxon>Burkholderiales</taxon>
        <taxon>Burkholderiaceae</taxon>
        <taxon>Pandoraea</taxon>
    </lineage>
</organism>
<dbReference type="EMBL" id="CABPSE010000029">
    <property type="protein sequence ID" value="VVE55069.1"/>
    <property type="molecule type" value="Genomic_DNA"/>
</dbReference>
<gene>
    <name evidence="2" type="ORF">PCO31111_05011</name>
</gene>
<reference evidence="2 3" key="1">
    <citation type="submission" date="2019-08" db="EMBL/GenBank/DDBJ databases">
        <authorList>
            <person name="Peeters C."/>
        </authorList>
    </citation>
    <scope>NUCLEOTIDE SEQUENCE [LARGE SCALE GENOMIC DNA]</scope>
    <source>
        <strain evidence="2 3">LMG 31111</strain>
    </source>
</reference>
<dbReference type="GO" id="GO:0006260">
    <property type="term" value="P:DNA replication"/>
    <property type="evidence" value="ECO:0007669"/>
    <property type="project" value="InterPro"/>
</dbReference>
<feature type="domain" description="Replication-associated protein G2P N-terminal" evidence="1">
    <location>
        <begin position="1"/>
        <end position="238"/>
    </location>
</feature>